<name>A0ACC0ACQ4_CATRO</name>
<evidence type="ECO:0000313" key="1">
    <source>
        <dbReference type="EMBL" id="KAI5658414.1"/>
    </source>
</evidence>
<evidence type="ECO:0000313" key="2">
    <source>
        <dbReference type="Proteomes" id="UP001060085"/>
    </source>
</evidence>
<dbReference type="EMBL" id="CM044706">
    <property type="protein sequence ID" value="KAI5658414.1"/>
    <property type="molecule type" value="Genomic_DNA"/>
</dbReference>
<sequence length="170" mass="19510">MSGGPGYFLLFSLLFLCRFLFLFVLSEFFCYYRLGRLIFARLILFLFIYVVFNELDMPNLRTETKPKSCSFILIVSNGIINIDKISIKDNPANFGTKVVTTEKFVLCRDLLHIVAEIGRPFSSVLASVFHNRTFSFCFGRQVFKEQTIRFYVNVTGLISRATIPISGIRA</sequence>
<organism evidence="1 2">
    <name type="scientific">Catharanthus roseus</name>
    <name type="common">Madagascar periwinkle</name>
    <name type="synonym">Vinca rosea</name>
    <dbReference type="NCBI Taxonomy" id="4058"/>
    <lineage>
        <taxon>Eukaryota</taxon>
        <taxon>Viridiplantae</taxon>
        <taxon>Streptophyta</taxon>
        <taxon>Embryophyta</taxon>
        <taxon>Tracheophyta</taxon>
        <taxon>Spermatophyta</taxon>
        <taxon>Magnoliopsida</taxon>
        <taxon>eudicotyledons</taxon>
        <taxon>Gunneridae</taxon>
        <taxon>Pentapetalae</taxon>
        <taxon>asterids</taxon>
        <taxon>lamiids</taxon>
        <taxon>Gentianales</taxon>
        <taxon>Apocynaceae</taxon>
        <taxon>Rauvolfioideae</taxon>
        <taxon>Vinceae</taxon>
        <taxon>Catharanthinae</taxon>
        <taxon>Catharanthus</taxon>
    </lineage>
</organism>
<keyword evidence="2" id="KW-1185">Reference proteome</keyword>
<protein>
    <submittedName>
        <fullName evidence="1">Uncharacterized protein</fullName>
    </submittedName>
</protein>
<accession>A0ACC0ACQ4</accession>
<comment type="caution">
    <text evidence="1">The sequence shown here is derived from an EMBL/GenBank/DDBJ whole genome shotgun (WGS) entry which is preliminary data.</text>
</comment>
<dbReference type="Proteomes" id="UP001060085">
    <property type="component" value="Linkage Group LG06"/>
</dbReference>
<reference evidence="2" key="1">
    <citation type="journal article" date="2023" name="Nat. Plants">
        <title>Single-cell RNA sequencing provides a high-resolution roadmap for understanding the multicellular compartmentation of specialized metabolism.</title>
        <authorList>
            <person name="Sun S."/>
            <person name="Shen X."/>
            <person name="Li Y."/>
            <person name="Li Y."/>
            <person name="Wang S."/>
            <person name="Li R."/>
            <person name="Zhang H."/>
            <person name="Shen G."/>
            <person name="Guo B."/>
            <person name="Wei J."/>
            <person name="Xu J."/>
            <person name="St-Pierre B."/>
            <person name="Chen S."/>
            <person name="Sun C."/>
        </authorList>
    </citation>
    <scope>NUCLEOTIDE SEQUENCE [LARGE SCALE GENOMIC DNA]</scope>
</reference>
<proteinExistence type="predicted"/>
<gene>
    <name evidence="1" type="ORF">M9H77_27207</name>
</gene>